<feature type="binding site" evidence="8">
    <location>
        <position position="170"/>
    </location>
    <ligand>
        <name>phosphoenolpyruvate</name>
        <dbReference type="ChEBI" id="CHEBI:58702"/>
    </ligand>
</feature>
<feature type="active site" description="Proton acceptor" evidence="8">
    <location>
        <position position="316"/>
    </location>
</feature>
<dbReference type="UniPathway" id="UPA00053">
    <property type="reaction ID" value="UER00089"/>
</dbReference>
<dbReference type="OrthoDB" id="9809920at2"/>
<keyword evidence="5 8" id="KW-0808">Transferase</keyword>
<evidence type="ECO:0000256" key="5">
    <source>
        <dbReference type="ARBA" id="ARBA00022679"/>
    </source>
</evidence>
<dbReference type="GO" id="GO:0009423">
    <property type="term" value="P:chorismate biosynthetic process"/>
    <property type="evidence" value="ECO:0007669"/>
    <property type="project" value="UniProtKB-UniRule"/>
</dbReference>
<comment type="similarity">
    <text evidence="2 8">Belongs to the EPSP synthase family.</text>
</comment>
<organism evidence="10 11">
    <name type="scientific">Bhargavaea cecembensis</name>
    <dbReference type="NCBI Taxonomy" id="394098"/>
    <lineage>
        <taxon>Bacteria</taxon>
        <taxon>Bacillati</taxon>
        <taxon>Bacillota</taxon>
        <taxon>Bacilli</taxon>
        <taxon>Bacillales</taxon>
        <taxon>Caryophanaceae</taxon>
        <taxon>Bhargavaea</taxon>
    </lineage>
</organism>
<evidence type="ECO:0000256" key="6">
    <source>
        <dbReference type="ARBA" id="ARBA00023141"/>
    </source>
</evidence>
<dbReference type="InterPro" id="IPR036968">
    <property type="entry name" value="Enolpyruvate_Tfrase_sf"/>
</dbReference>
<comment type="subunit">
    <text evidence="8">Monomer.</text>
</comment>
<keyword evidence="6 8" id="KW-0057">Aromatic amino acid biosynthesis</keyword>
<accession>A0A161SKN2</accession>
<keyword evidence="3 8" id="KW-0963">Cytoplasm</keyword>
<dbReference type="PANTHER" id="PTHR21090">
    <property type="entry name" value="AROM/DEHYDROQUINATE SYNTHASE"/>
    <property type="match status" value="1"/>
</dbReference>
<evidence type="ECO:0000313" key="11">
    <source>
        <dbReference type="Proteomes" id="UP000076490"/>
    </source>
</evidence>
<evidence type="ECO:0000256" key="7">
    <source>
        <dbReference type="ARBA" id="ARBA00044633"/>
    </source>
</evidence>
<feature type="binding site" evidence="8">
    <location>
        <position position="168"/>
    </location>
    <ligand>
        <name>3-phosphoshikimate</name>
        <dbReference type="ChEBI" id="CHEBI:145989"/>
    </ligand>
</feature>
<dbReference type="InterPro" id="IPR001986">
    <property type="entry name" value="Enolpyruvate_Tfrase_dom"/>
</dbReference>
<dbReference type="RefSeq" id="WP_063179177.1">
    <property type="nucleotide sequence ID" value="NZ_LQNT01000009.1"/>
</dbReference>
<sequence length="430" mass="45636">MDKMTLNYPQAPLRGTISVPGDKSISHRAVMFGGMAKGRTTVSGFLPGEDCLRTIECFRLLGAEISRDGTDLVIDSPGIDGWQEPADILYTGNSGTTTRLMLGILAGSRVHSVLAGDESIARRPMKRVTDPLRRMGADIRGRDGAQYTPISILGGPLSPIDYEMPVASAQVKSAILFGAMRADGTSVIREKEVSRDHTERMMRNFGMQVRTEDGVITLQGGQELVPVHVDVPGDISSAAFFLAASAMVPDSEVVLKNVGLNPTRTGMIDVLEAMGADFAVDVSDSEDSELRGTVTVRSTSLKGTEIGGDLIPRLIDEIPVIALLATQAEGTTVIRDAAELRVKETDRIAAVAEELGKLGADITPTDDGLIINGPTKLTGAVLDSRGDHRIGMMAAVAALVADGPVELQGPGCIAISYPEFFVHLDSLRGE</sequence>
<dbReference type="PANTHER" id="PTHR21090:SF5">
    <property type="entry name" value="PENTAFUNCTIONAL AROM POLYPEPTIDE"/>
    <property type="match status" value="1"/>
</dbReference>
<dbReference type="GO" id="GO:0009073">
    <property type="term" value="P:aromatic amino acid family biosynthetic process"/>
    <property type="evidence" value="ECO:0007669"/>
    <property type="project" value="UniProtKB-KW"/>
</dbReference>
<dbReference type="Proteomes" id="UP000076490">
    <property type="component" value="Unassembled WGS sequence"/>
</dbReference>
<evidence type="ECO:0000256" key="4">
    <source>
        <dbReference type="ARBA" id="ARBA00022605"/>
    </source>
</evidence>
<dbReference type="EMBL" id="LQNT01000009">
    <property type="protein sequence ID" value="KZE38053.1"/>
    <property type="molecule type" value="Genomic_DNA"/>
</dbReference>
<dbReference type="EC" id="2.5.1.19" evidence="8"/>
<dbReference type="AlphaFoldDB" id="A0A161SKN2"/>
<proteinExistence type="inferred from homology"/>
<feature type="binding site" evidence="8">
    <location>
        <position position="389"/>
    </location>
    <ligand>
        <name>phosphoenolpyruvate</name>
        <dbReference type="ChEBI" id="CHEBI:58702"/>
    </ligand>
</feature>
<comment type="subcellular location">
    <subcellularLocation>
        <location evidence="8">Cytoplasm</location>
    </subcellularLocation>
</comment>
<feature type="binding site" evidence="8">
    <location>
        <position position="123"/>
    </location>
    <ligand>
        <name>phosphoenolpyruvate</name>
        <dbReference type="ChEBI" id="CHEBI:58702"/>
    </ligand>
</feature>
<evidence type="ECO:0000256" key="8">
    <source>
        <dbReference type="HAMAP-Rule" id="MF_00210"/>
    </source>
</evidence>
<dbReference type="SUPFAM" id="SSF55205">
    <property type="entry name" value="EPT/RTPC-like"/>
    <property type="match status" value="1"/>
</dbReference>
<dbReference type="PIRSF" id="PIRSF000505">
    <property type="entry name" value="EPSPS"/>
    <property type="match status" value="1"/>
</dbReference>
<evidence type="ECO:0000313" key="10">
    <source>
        <dbReference type="EMBL" id="KZE38053.1"/>
    </source>
</evidence>
<feature type="binding site" evidence="8">
    <location>
        <position position="28"/>
    </location>
    <ligand>
        <name>3-phosphoshikimate</name>
        <dbReference type="ChEBI" id="CHEBI:145989"/>
    </ligand>
</feature>
<feature type="binding site" evidence="8">
    <location>
        <position position="24"/>
    </location>
    <ligand>
        <name>3-phosphoshikimate</name>
        <dbReference type="ChEBI" id="CHEBI:145989"/>
    </ligand>
</feature>
<dbReference type="Pfam" id="PF00275">
    <property type="entry name" value="EPSP_synthase"/>
    <property type="match status" value="1"/>
</dbReference>
<name>A0A161SKN2_9BACL</name>
<comment type="pathway">
    <text evidence="1 8">Metabolic intermediate biosynthesis; chorismate biosynthesis; chorismate from D-erythrose 4-phosphate and phosphoenolpyruvate: step 6/7.</text>
</comment>
<dbReference type="GO" id="GO:0003866">
    <property type="term" value="F:3-phosphoshikimate 1-carboxyvinyltransferase activity"/>
    <property type="evidence" value="ECO:0007669"/>
    <property type="project" value="UniProtKB-UniRule"/>
</dbReference>
<dbReference type="HAMAP" id="MF_00210">
    <property type="entry name" value="EPSP_synth"/>
    <property type="match status" value="1"/>
</dbReference>
<comment type="function">
    <text evidence="8">Catalyzes the transfer of the enolpyruvyl moiety of phosphoenolpyruvate (PEP) to the 5-hydroxyl of shikimate-3-phosphate (S3P) to produce enolpyruvyl shikimate-3-phosphate and inorganic phosphate.</text>
</comment>
<feature type="domain" description="Enolpyruvate transferase" evidence="9">
    <location>
        <begin position="9"/>
        <end position="422"/>
    </location>
</feature>
<feature type="binding site" evidence="8">
    <location>
        <position position="23"/>
    </location>
    <ligand>
        <name>phosphoenolpyruvate</name>
        <dbReference type="ChEBI" id="CHEBI:58702"/>
    </ligand>
</feature>
<dbReference type="InterPro" id="IPR006264">
    <property type="entry name" value="EPSP_synthase"/>
</dbReference>
<dbReference type="PROSITE" id="PS00104">
    <property type="entry name" value="EPSP_SYNTHASE_1"/>
    <property type="match status" value="1"/>
</dbReference>
<dbReference type="CDD" id="cd01556">
    <property type="entry name" value="EPSP_synthase"/>
    <property type="match status" value="1"/>
</dbReference>
<feature type="binding site" evidence="8">
    <location>
        <position position="23"/>
    </location>
    <ligand>
        <name>3-phosphoshikimate</name>
        <dbReference type="ChEBI" id="CHEBI:145989"/>
    </ligand>
</feature>
<feature type="binding site" evidence="8">
    <location>
        <position position="343"/>
    </location>
    <ligand>
        <name>3-phosphoshikimate</name>
        <dbReference type="ChEBI" id="CHEBI:145989"/>
    </ligand>
</feature>
<dbReference type="NCBIfam" id="TIGR01356">
    <property type="entry name" value="aroA"/>
    <property type="match status" value="1"/>
</dbReference>
<evidence type="ECO:0000256" key="1">
    <source>
        <dbReference type="ARBA" id="ARBA00004811"/>
    </source>
</evidence>
<dbReference type="FunFam" id="3.65.10.10:FF:000006">
    <property type="entry name" value="3-phosphoshikimate 1-carboxyvinyltransferase"/>
    <property type="match status" value="1"/>
</dbReference>
<comment type="caution">
    <text evidence="8">Lacks conserved residue(s) required for the propagation of feature annotation.</text>
</comment>
<protein>
    <recommendedName>
        <fullName evidence="8">3-phosphoshikimate 1-carboxyvinyltransferase</fullName>
        <ecNumber evidence="8">2.5.1.19</ecNumber>
    </recommendedName>
    <alternativeName>
        <fullName evidence="8">5-enolpyruvylshikimate-3-phosphate synthase</fullName>
        <shortName evidence="8">EPSP synthase</shortName>
        <shortName evidence="8">EPSPS</shortName>
    </alternativeName>
</protein>
<comment type="caution">
    <text evidence="10">The sequence shown here is derived from an EMBL/GenBank/DDBJ whole genome shotgun (WGS) entry which is preliminary data.</text>
</comment>
<evidence type="ECO:0000256" key="3">
    <source>
        <dbReference type="ARBA" id="ARBA00022490"/>
    </source>
</evidence>
<feature type="binding site" evidence="8">
    <location>
        <position position="170"/>
    </location>
    <ligand>
        <name>3-phosphoshikimate</name>
        <dbReference type="ChEBI" id="CHEBI:145989"/>
    </ligand>
</feature>
<evidence type="ECO:0000256" key="2">
    <source>
        <dbReference type="ARBA" id="ARBA00009948"/>
    </source>
</evidence>
<feature type="binding site" evidence="8">
    <location>
        <position position="316"/>
    </location>
    <ligand>
        <name>3-phosphoshikimate</name>
        <dbReference type="ChEBI" id="CHEBI:145989"/>
    </ligand>
</feature>
<dbReference type="InterPro" id="IPR023193">
    <property type="entry name" value="EPSP_synthase_CS"/>
</dbReference>
<dbReference type="PROSITE" id="PS00885">
    <property type="entry name" value="EPSP_SYNTHASE_2"/>
    <property type="match status" value="1"/>
</dbReference>
<feature type="binding site" evidence="8">
    <location>
        <position position="95"/>
    </location>
    <ligand>
        <name>phosphoenolpyruvate</name>
        <dbReference type="ChEBI" id="CHEBI:58702"/>
    </ligand>
</feature>
<gene>
    <name evidence="8" type="primary">aroA</name>
    <name evidence="10" type="ORF">AV656_03750</name>
</gene>
<dbReference type="InterPro" id="IPR013792">
    <property type="entry name" value="RNA3'P_cycl/enolpyr_Trfase_a/b"/>
</dbReference>
<keyword evidence="4 8" id="KW-0028">Amino-acid biosynthesis</keyword>
<dbReference type="Gene3D" id="3.65.10.10">
    <property type="entry name" value="Enolpyruvate transferase domain"/>
    <property type="match status" value="2"/>
</dbReference>
<reference evidence="10 11" key="1">
    <citation type="submission" date="2016-01" db="EMBL/GenBank/DDBJ databases">
        <title>Whole genome sequencing of Bhargavaea cecembensis T14.</title>
        <authorList>
            <person name="Hong K.W."/>
        </authorList>
    </citation>
    <scope>NUCLEOTIDE SEQUENCE [LARGE SCALE GENOMIC DNA]</scope>
    <source>
        <strain evidence="10 11">T14</strain>
    </source>
</reference>
<evidence type="ECO:0000259" key="9">
    <source>
        <dbReference type="Pfam" id="PF00275"/>
    </source>
</evidence>
<feature type="binding site" evidence="8">
    <location>
        <position position="347"/>
    </location>
    <ligand>
        <name>phosphoenolpyruvate</name>
        <dbReference type="ChEBI" id="CHEBI:58702"/>
    </ligand>
</feature>
<comment type="catalytic activity">
    <reaction evidence="7">
        <text>3-phosphoshikimate + phosphoenolpyruvate = 5-O-(1-carboxyvinyl)-3-phosphoshikimate + phosphate</text>
        <dbReference type="Rhea" id="RHEA:21256"/>
        <dbReference type="ChEBI" id="CHEBI:43474"/>
        <dbReference type="ChEBI" id="CHEBI:57701"/>
        <dbReference type="ChEBI" id="CHEBI:58702"/>
        <dbReference type="ChEBI" id="CHEBI:145989"/>
        <dbReference type="EC" id="2.5.1.19"/>
    </reaction>
    <physiologicalReaction direction="left-to-right" evidence="7">
        <dbReference type="Rhea" id="RHEA:21257"/>
    </physiologicalReaction>
</comment>
<dbReference type="GO" id="GO:0008652">
    <property type="term" value="P:amino acid biosynthetic process"/>
    <property type="evidence" value="ECO:0007669"/>
    <property type="project" value="UniProtKB-KW"/>
</dbReference>
<dbReference type="GO" id="GO:0005737">
    <property type="term" value="C:cytoplasm"/>
    <property type="evidence" value="ECO:0007669"/>
    <property type="project" value="UniProtKB-SubCell"/>
</dbReference>